<dbReference type="Proteomes" id="UP001162480">
    <property type="component" value="Chromosome 3"/>
</dbReference>
<sequence>MTSRVKCKYANMHSGYVVSYECKSPNQQITSTNIKTAFKLSTTLLLAINSKNSFFDSYKEQHKDGTPYLQTRMPDGIRGDPWHSFTYGDNCSS</sequence>
<accession>A0AA36EZM5</accession>
<dbReference type="EMBL" id="OX597816">
    <property type="protein sequence ID" value="CAI9719002.1"/>
    <property type="molecule type" value="Genomic_DNA"/>
</dbReference>
<name>A0AA36EZM5_OCTVU</name>
<protein>
    <submittedName>
        <fullName evidence="1">Uncharacterized protein</fullName>
    </submittedName>
</protein>
<organism evidence="1 2">
    <name type="scientific">Octopus vulgaris</name>
    <name type="common">Common octopus</name>
    <dbReference type="NCBI Taxonomy" id="6645"/>
    <lineage>
        <taxon>Eukaryota</taxon>
        <taxon>Metazoa</taxon>
        <taxon>Spiralia</taxon>
        <taxon>Lophotrochozoa</taxon>
        <taxon>Mollusca</taxon>
        <taxon>Cephalopoda</taxon>
        <taxon>Coleoidea</taxon>
        <taxon>Octopodiformes</taxon>
        <taxon>Octopoda</taxon>
        <taxon>Incirrata</taxon>
        <taxon>Octopodidae</taxon>
        <taxon>Octopus</taxon>
    </lineage>
</organism>
<gene>
    <name evidence="1" type="ORF">OCTVUL_1B028641</name>
</gene>
<dbReference type="AlphaFoldDB" id="A0AA36EZM5"/>
<proteinExistence type="predicted"/>
<evidence type="ECO:0000313" key="1">
    <source>
        <dbReference type="EMBL" id="CAI9719002.1"/>
    </source>
</evidence>
<reference evidence="1" key="1">
    <citation type="submission" date="2023-08" db="EMBL/GenBank/DDBJ databases">
        <authorList>
            <person name="Alioto T."/>
            <person name="Alioto T."/>
            <person name="Gomez Garrido J."/>
        </authorList>
    </citation>
    <scope>NUCLEOTIDE SEQUENCE</scope>
</reference>
<evidence type="ECO:0000313" key="2">
    <source>
        <dbReference type="Proteomes" id="UP001162480"/>
    </source>
</evidence>
<keyword evidence="2" id="KW-1185">Reference proteome</keyword>